<keyword evidence="2" id="KW-1185">Reference proteome</keyword>
<evidence type="ECO:0000313" key="2">
    <source>
        <dbReference type="Proteomes" id="UP000231901"/>
    </source>
</evidence>
<dbReference type="InterPro" id="IPR049712">
    <property type="entry name" value="Poly_export"/>
</dbReference>
<dbReference type="Pfam" id="PF02563">
    <property type="entry name" value="Poly_export"/>
    <property type="match status" value="1"/>
</dbReference>
<dbReference type="InterPro" id="IPR003715">
    <property type="entry name" value="Poly_export_N"/>
</dbReference>
<dbReference type="PANTHER" id="PTHR33619:SF3">
    <property type="entry name" value="POLYSACCHARIDE EXPORT PROTEIN GFCE-RELATED"/>
    <property type="match status" value="1"/>
</dbReference>
<evidence type="ECO:0000313" key="1">
    <source>
        <dbReference type="EMBL" id="ATZ92986.1"/>
    </source>
</evidence>
<dbReference type="Gene3D" id="3.30.1950.10">
    <property type="entry name" value="wza like domain"/>
    <property type="match status" value="1"/>
</dbReference>
<dbReference type="RefSeq" id="WP_049854616.1">
    <property type="nucleotide sequence ID" value="NZ_BMJF01000018.1"/>
</dbReference>
<dbReference type="Proteomes" id="UP000231901">
    <property type="component" value="Chromosome"/>
</dbReference>
<proteinExistence type="predicted"/>
<dbReference type="PANTHER" id="PTHR33619">
    <property type="entry name" value="POLYSACCHARIDE EXPORT PROTEIN GFCE-RELATED"/>
    <property type="match status" value="1"/>
</dbReference>
<name>A0A2K8QHL2_9GAMM</name>
<organism evidence="1 2">
    <name type="scientific">Dickeya fangzhongdai</name>
    <dbReference type="NCBI Taxonomy" id="1778540"/>
    <lineage>
        <taxon>Bacteria</taxon>
        <taxon>Pseudomonadati</taxon>
        <taxon>Pseudomonadota</taxon>
        <taxon>Gammaproteobacteria</taxon>
        <taxon>Enterobacterales</taxon>
        <taxon>Pectobacteriaceae</taxon>
        <taxon>Dickeya</taxon>
    </lineage>
</organism>
<sequence length="185" mass="20432">MKIIKLCIFLCLSVWLAGCTSSSPQQLEKTDNETTGYQLDEGDAVNILVYGEPEMTMTFMLDKSGAINFPYIGQLVLKGKTPGQVGEELAHRLRGDYLQNPMVTVSIAEFRKFYITGEVEKPNGYAYEPGLTVEKALALAGGFTDRADRKDVSLRLSNSNQLIENVDVRRAVHPGDTVVVGMSFF</sequence>
<dbReference type="Pfam" id="PF10531">
    <property type="entry name" value="SLBB"/>
    <property type="match status" value="1"/>
</dbReference>
<dbReference type="GO" id="GO:0015159">
    <property type="term" value="F:polysaccharide transmembrane transporter activity"/>
    <property type="evidence" value="ECO:0007669"/>
    <property type="project" value="InterPro"/>
</dbReference>
<dbReference type="GeneID" id="66563257"/>
<dbReference type="Gene3D" id="3.10.560.10">
    <property type="entry name" value="Outer membrane lipoprotein wza domain like"/>
    <property type="match status" value="1"/>
</dbReference>
<reference evidence="2" key="1">
    <citation type="journal article" date="2018" name="Genome Announc.">
        <title>Complete genome sequence of a Dickeya fangzhongdai type strain causing bleeding canker of pear tree trunks.</title>
        <authorList>
            <person name="Zhao Y."/>
            <person name="Tian Y."/>
            <person name="Li X."/>
            <person name="Hu B."/>
        </authorList>
    </citation>
    <scope>NUCLEOTIDE SEQUENCE [LARGE SCALE GENOMIC DNA]</scope>
    <source>
        <strain evidence="2">DSM 101947</strain>
    </source>
</reference>
<dbReference type="AlphaFoldDB" id="A0A2K8QHL2"/>
<accession>A0A2K8QHL2</accession>
<protein>
    <submittedName>
        <fullName evidence="1">Capsular biosynthesis protein</fullName>
    </submittedName>
</protein>
<dbReference type="KEGG" id="dfn:CVE23_02735"/>
<dbReference type="OrthoDB" id="9808948at2"/>
<dbReference type="PROSITE" id="PS51257">
    <property type="entry name" value="PROKAR_LIPOPROTEIN"/>
    <property type="match status" value="1"/>
</dbReference>
<dbReference type="EMBL" id="CP025003">
    <property type="protein sequence ID" value="ATZ92986.1"/>
    <property type="molecule type" value="Genomic_DNA"/>
</dbReference>
<dbReference type="InterPro" id="IPR019554">
    <property type="entry name" value="Soluble_ligand-bd"/>
</dbReference>
<gene>
    <name evidence="1" type="ORF">CVE23_02735</name>
</gene>